<keyword evidence="4 7" id="KW-0238">DNA-binding</keyword>
<evidence type="ECO:0000256" key="2">
    <source>
        <dbReference type="ARBA" id="ARBA00023012"/>
    </source>
</evidence>
<dbReference type="GO" id="GO:0005829">
    <property type="term" value="C:cytosol"/>
    <property type="evidence" value="ECO:0007669"/>
    <property type="project" value="TreeGrafter"/>
</dbReference>
<dbReference type="InterPro" id="IPR001867">
    <property type="entry name" value="OmpR/PhoB-type_DNA-bd"/>
</dbReference>
<keyword evidence="1 6" id="KW-0597">Phosphoprotein</keyword>
<dbReference type="Gene3D" id="3.40.50.2300">
    <property type="match status" value="1"/>
</dbReference>
<keyword evidence="3" id="KW-0805">Transcription regulation</keyword>
<dbReference type="AlphaFoldDB" id="A0A8D5GG50"/>
<dbReference type="PROSITE" id="PS50110">
    <property type="entry name" value="RESPONSE_REGULATORY"/>
    <property type="match status" value="1"/>
</dbReference>
<evidence type="ECO:0000313" key="11">
    <source>
        <dbReference type="Proteomes" id="UP000826722"/>
    </source>
</evidence>
<organism evidence="10 11">
    <name type="scientific">Methyloradius palustris</name>
    <dbReference type="NCBI Taxonomy" id="2778876"/>
    <lineage>
        <taxon>Bacteria</taxon>
        <taxon>Pseudomonadati</taxon>
        <taxon>Pseudomonadota</taxon>
        <taxon>Betaproteobacteria</taxon>
        <taxon>Nitrosomonadales</taxon>
        <taxon>Methylophilaceae</taxon>
        <taxon>Methyloradius</taxon>
    </lineage>
</organism>
<dbReference type="PROSITE" id="PS51755">
    <property type="entry name" value="OMPR_PHOB"/>
    <property type="match status" value="1"/>
</dbReference>
<protein>
    <submittedName>
        <fullName evidence="10">DNA-binding response regulator</fullName>
    </submittedName>
</protein>
<gene>
    <name evidence="10" type="ORF">ZMTM_23830</name>
</gene>
<dbReference type="RefSeq" id="WP_221764144.1">
    <property type="nucleotide sequence ID" value="NZ_AP024110.1"/>
</dbReference>
<keyword evidence="2" id="KW-0902">Two-component regulatory system</keyword>
<evidence type="ECO:0000313" key="10">
    <source>
        <dbReference type="EMBL" id="BCM26124.1"/>
    </source>
</evidence>
<dbReference type="GO" id="GO:0032993">
    <property type="term" value="C:protein-DNA complex"/>
    <property type="evidence" value="ECO:0007669"/>
    <property type="project" value="TreeGrafter"/>
</dbReference>
<dbReference type="Gene3D" id="1.10.10.10">
    <property type="entry name" value="Winged helix-like DNA-binding domain superfamily/Winged helix DNA-binding domain"/>
    <property type="match status" value="1"/>
</dbReference>
<dbReference type="SMART" id="SM00448">
    <property type="entry name" value="REC"/>
    <property type="match status" value="1"/>
</dbReference>
<dbReference type="PANTHER" id="PTHR48111">
    <property type="entry name" value="REGULATOR OF RPOS"/>
    <property type="match status" value="1"/>
</dbReference>
<evidence type="ECO:0000256" key="6">
    <source>
        <dbReference type="PROSITE-ProRule" id="PRU00169"/>
    </source>
</evidence>
<feature type="domain" description="OmpR/PhoB-type" evidence="9">
    <location>
        <begin position="124"/>
        <end position="220"/>
    </location>
</feature>
<reference evidence="10" key="1">
    <citation type="journal article" date="2021" name="Arch. Microbiol.">
        <title>Methyloradius palustris gen. nov., sp. nov., a methanol-oxidizing bacterium isolated from snow.</title>
        <authorList>
            <person name="Miyadera T."/>
            <person name="Kojima H."/>
            <person name="Fukui M."/>
        </authorList>
    </citation>
    <scope>NUCLEOTIDE SEQUENCE</scope>
    <source>
        <strain evidence="10">Zm11</strain>
    </source>
</reference>
<dbReference type="Pfam" id="PF00486">
    <property type="entry name" value="Trans_reg_C"/>
    <property type="match status" value="1"/>
</dbReference>
<dbReference type="PANTHER" id="PTHR48111:SF1">
    <property type="entry name" value="TWO-COMPONENT RESPONSE REGULATOR ORR33"/>
    <property type="match status" value="1"/>
</dbReference>
<evidence type="ECO:0000256" key="1">
    <source>
        <dbReference type="ARBA" id="ARBA00022553"/>
    </source>
</evidence>
<evidence type="ECO:0000259" key="8">
    <source>
        <dbReference type="PROSITE" id="PS50110"/>
    </source>
</evidence>
<evidence type="ECO:0000256" key="3">
    <source>
        <dbReference type="ARBA" id="ARBA00023015"/>
    </source>
</evidence>
<evidence type="ECO:0000256" key="4">
    <source>
        <dbReference type="ARBA" id="ARBA00023125"/>
    </source>
</evidence>
<dbReference type="FunFam" id="3.40.50.2300:FF:000002">
    <property type="entry name" value="DNA-binding response regulator PhoP"/>
    <property type="match status" value="1"/>
</dbReference>
<dbReference type="Gene3D" id="6.10.250.690">
    <property type="match status" value="1"/>
</dbReference>
<evidence type="ECO:0000256" key="7">
    <source>
        <dbReference type="PROSITE-ProRule" id="PRU01091"/>
    </source>
</evidence>
<dbReference type="InterPro" id="IPR039420">
    <property type="entry name" value="WalR-like"/>
</dbReference>
<keyword evidence="5" id="KW-0804">Transcription</keyword>
<dbReference type="Proteomes" id="UP000826722">
    <property type="component" value="Chromosome"/>
</dbReference>
<dbReference type="CDD" id="cd17624">
    <property type="entry name" value="REC_OmpR_PmrA-like"/>
    <property type="match status" value="1"/>
</dbReference>
<dbReference type="GO" id="GO:0000976">
    <property type="term" value="F:transcription cis-regulatory region binding"/>
    <property type="evidence" value="ECO:0007669"/>
    <property type="project" value="TreeGrafter"/>
</dbReference>
<evidence type="ECO:0000256" key="5">
    <source>
        <dbReference type="ARBA" id="ARBA00023163"/>
    </source>
</evidence>
<feature type="modified residue" description="4-aspartylphosphate" evidence="6">
    <location>
        <position position="51"/>
    </location>
</feature>
<feature type="domain" description="Response regulatory" evidence="8">
    <location>
        <begin position="2"/>
        <end position="116"/>
    </location>
</feature>
<keyword evidence="11" id="KW-1185">Reference proteome</keyword>
<dbReference type="GO" id="GO:0000156">
    <property type="term" value="F:phosphorelay response regulator activity"/>
    <property type="evidence" value="ECO:0007669"/>
    <property type="project" value="TreeGrafter"/>
</dbReference>
<dbReference type="InterPro" id="IPR011006">
    <property type="entry name" value="CheY-like_superfamily"/>
</dbReference>
<dbReference type="InterPro" id="IPR036388">
    <property type="entry name" value="WH-like_DNA-bd_sf"/>
</dbReference>
<evidence type="ECO:0000259" key="9">
    <source>
        <dbReference type="PROSITE" id="PS51755"/>
    </source>
</evidence>
<dbReference type="EMBL" id="AP024110">
    <property type="protein sequence ID" value="BCM26124.1"/>
    <property type="molecule type" value="Genomic_DNA"/>
</dbReference>
<dbReference type="InterPro" id="IPR001789">
    <property type="entry name" value="Sig_transdc_resp-reg_receiver"/>
</dbReference>
<dbReference type="SUPFAM" id="SSF52172">
    <property type="entry name" value="CheY-like"/>
    <property type="match status" value="1"/>
</dbReference>
<accession>A0A8D5GG50</accession>
<sequence length="225" mass="25263">MRILLVEDDATLGNAIHRSLVKAGYAVDWAKNGHDGDLALHGQIYEVVVLDIGLPIMNGFEVLRRMRARKISTPVIILTALDALEDRVKGLDLGADDYLAKPFSLPELEARLRAQIRRSNTVTNSYIEHGALRMEMKDRLITVNDEAMSLSPRELSVLETLMMRAGRVVSKESLMESLCNWNEDVGNNAIEVYVHRLRKKLEPSGINIRTVRGLGYMLSKQEAPK</sequence>
<proteinExistence type="predicted"/>
<dbReference type="CDD" id="cd00383">
    <property type="entry name" value="trans_reg_C"/>
    <property type="match status" value="1"/>
</dbReference>
<dbReference type="GO" id="GO:0006355">
    <property type="term" value="P:regulation of DNA-templated transcription"/>
    <property type="evidence" value="ECO:0007669"/>
    <property type="project" value="InterPro"/>
</dbReference>
<dbReference type="KEGG" id="mpau:ZMTM_23830"/>
<feature type="DNA-binding region" description="OmpR/PhoB-type" evidence="7">
    <location>
        <begin position="124"/>
        <end position="220"/>
    </location>
</feature>
<name>A0A8D5GG50_9PROT</name>
<dbReference type="SMART" id="SM00862">
    <property type="entry name" value="Trans_reg_C"/>
    <property type="match status" value="1"/>
</dbReference>
<dbReference type="Pfam" id="PF00072">
    <property type="entry name" value="Response_reg"/>
    <property type="match status" value="1"/>
</dbReference>